<protein>
    <recommendedName>
        <fullName evidence="4">Hydrophobin</fullName>
    </recommendedName>
</protein>
<dbReference type="Proteomes" id="UP001596119">
    <property type="component" value="Unassembled WGS sequence"/>
</dbReference>
<proteinExistence type="predicted"/>
<organism evidence="2 3">
    <name type="scientific">Pseudonocardia lutea</name>
    <dbReference type="NCBI Taxonomy" id="2172015"/>
    <lineage>
        <taxon>Bacteria</taxon>
        <taxon>Bacillati</taxon>
        <taxon>Actinomycetota</taxon>
        <taxon>Actinomycetes</taxon>
        <taxon>Pseudonocardiales</taxon>
        <taxon>Pseudonocardiaceae</taxon>
        <taxon>Pseudonocardia</taxon>
    </lineage>
</organism>
<keyword evidence="3" id="KW-1185">Reference proteome</keyword>
<evidence type="ECO:0008006" key="4">
    <source>
        <dbReference type="Google" id="ProtNLM"/>
    </source>
</evidence>
<feature type="compositionally biased region" description="Low complexity" evidence="1">
    <location>
        <begin position="38"/>
        <end position="53"/>
    </location>
</feature>
<evidence type="ECO:0000313" key="2">
    <source>
        <dbReference type="EMBL" id="MFC5950220.1"/>
    </source>
</evidence>
<reference evidence="3" key="1">
    <citation type="journal article" date="2019" name="Int. J. Syst. Evol. Microbiol.">
        <title>The Global Catalogue of Microorganisms (GCM) 10K type strain sequencing project: providing services to taxonomists for standard genome sequencing and annotation.</title>
        <authorList>
            <consortium name="The Broad Institute Genomics Platform"/>
            <consortium name="The Broad Institute Genome Sequencing Center for Infectious Disease"/>
            <person name="Wu L."/>
            <person name="Ma J."/>
        </authorList>
    </citation>
    <scope>NUCLEOTIDE SEQUENCE [LARGE SCALE GENOMIC DNA]</scope>
    <source>
        <strain evidence="3">CGMCC 4.7397</strain>
    </source>
</reference>
<feature type="region of interest" description="Disordered" evidence="1">
    <location>
        <begin position="34"/>
        <end position="53"/>
    </location>
</feature>
<name>A0ABW1IAW0_9PSEU</name>
<dbReference type="EMBL" id="JBHSQK010000044">
    <property type="protein sequence ID" value="MFC5950220.1"/>
    <property type="molecule type" value="Genomic_DNA"/>
</dbReference>
<gene>
    <name evidence="2" type="ORF">ACFQH9_18280</name>
</gene>
<dbReference type="RefSeq" id="WP_379567350.1">
    <property type="nucleotide sequence ID" value="NZ_JBHSQK010000044.1"/>
</dbReference>
<accession>A0ABW1IAW0</accession>
<comment type="caution">
    <text evidence="2">The sequence shown here is derived from an EMBL/GenBank/DDBJ whole genome shotgun (WGS) entry which is preliminary data.</text>
</comment>
<evidence type="ECO:0000256" key="1">
    <source>
        <dbReference type="SAM" id="MobiDB-lite"/>
    </source>
</evidence>
<sequence length="53" mass="5291">MLSDYVLLNQLGTLDTIAGVVLPNLCSALVVPSPPSVPCCSSTPGTSTSGNEA</sequence>
<evidence type="ECO:0000313" key="3">
    <source>
        <dbReference type="Proteomes" id="UP001596119"/>
    </source>
</evidence>